<proteinExistence type="predicted"/>
<keyword evidence="3" id="KW-1185">Reference proteome</keyword>
<feature type="region of interest" description="Disordered" evidence="1">
    <location>
        <begin position="275"/>
        <end position="304"/>
    </location>
</feature>
<evidence type="ECO:0000313" key="3">
    <source>
        <dbReference type="Proteomes" id="UP000030645"/>
    </source>
</evidence>
<gene>
    <name evidence="2" type="ORF">L484_016196</name>
</gene>
<dbReference type="Proteomes" id="UP000030645">
    <property type="component" value="Unassembled WGS sequence"/>
</dbReference>
<feature type="compositionally biased region" description="Low complexity" evidence="1">
    <location>
        <begin position="279"/>
        <end position="304"/>
    </location>
</feature>
<reference evidence="3" key="1">
    <citation type="submission" date="2013-01" db="EMBL/GenBank/DDBJ databases">
        <title>Draft Genome Sequence of a Mulberry Tree, Morus notabilis C.K. Schneid.</title>
        <authorList>
            <person name="He N."/>
            <person name="Zhao S."/>
        </authorList>
    </citation>
    <scope>NUCLEOTIDE SEQUENCE</scope>
</reference>
<name>W9S7J6_9ROSA</name>
<sequence length="304" mass="34618">MAQKDSLLVGVQIFPFQLSPASFHILSYAYSVSTIEGFHLTLNDIFAVYDLVEVQSIFYHFRPRSNWQLFSNFDFSEPVNWDLDHVGPSASCPEVSKPLAFPAPPPINLGGHNPPFSSRDLIRNFHKPDGSWIHNTDYCLNPDVGMTINFNLDTNKDIQRQNQYSLSEFEELYVSKTDEVTLLRAEVVSYLKKELRIAYGSEGNWTYSEISSRYEEWKRNGLVKSATIKVRQRFQIGWNRALTDPSRRSVQSPQQCFEALGLSYEKYNADTANEEDFIEFSSDSEGPDSDSTSASSFSSETYSG</sequence>
<evidence type="ECO:0000313" key="2">
    <source>
        <dbReference type="EMBL" id="EXC16093.1"/>
    </source>
</evidence>
<dbReference type="EMBL" id="KE345788">
    <property type="protein sequence ID" value="EXC16093.1"/>
    <property type="molecule type" value="Genomic_DNA"/>
</dbReference>
<dbReference type="AlphaFoldDB" id="W9S7J6"/>
<accession>W9S7J6</accession>
<organism evidence="2 3">
    <name type="scientific">Morus notabilis</name>
    <dbReference type="NCBI Taxonomy" id="981085"/>
    <lineage>
        <taxon>Eukaryota</taxon>
        <taxon>Viridiplantae</taxon>
        <taxon>Streptophyta</taxon>
        <taxon>Embryophyta</taxon>
        <taxon>Tracheophyta</taxon>
        <taxon>Spermatophyta</taxon>
        <taxon>Magnoliopsida</taxon>
        <taxon>eudicotyledons</taxon>
        <taxon>Gunneridae</taxon>
        <taxon>Pentapetalae</taxon>
        <taxon>rosids</taxon>
        <taxon>fabids</taxon>
        <taxon>Rosales</taxon>
        <taxon>Moraceae</taxon>
        <taxon>Moreae</taxon>
        <taxon>Morus</taxon>
    </lineage>
</organism>
<evidence type="ECO:0000256" key="1">
    <source>
        <dbReference type="SAM" id="MobiDB-lite"/>
    </source>
</evidence>
<protein>
    <submittedName>
        <fullName evidence="2">Uncharacterized protein</fullName>
    </submittedName>
</protein>